<organism evidence="1 2">
    <name type="scientific">Bombella pluederhausensis</name>
    <dbReference type="NCBI Taxonomy" id="2967336"/>
    <lineage>
        <taxon>Bacteria</taxon>
        <taxon>Pseudomonadati</taxon>
        <taxon>Pseudomonadota</taxon>
        <taxon>Alphaproteobacteria</taxon>
        <taxon>Acetobacterales</taxon>
        <taxon>Acetobacteraceae</taxon>
        <taxon>Bombella</taxon>
    </lineage>
</organism>
<keyword evidence="2" id="KW-1185">Reference proteome</keyword>
<name>A0ABT3WES0_9PROT</name>
<evidence type="ECO:0000313" key="1">
    <source>
        <dbReference type="EMBL" id="MCX5617605.1"/>
    </source>
</evidence>
<comment type="caution">
    <text evidence="1">The sequence shown here is derived from an EMBL/GenBank/DDBJ whole genome shotgun (WGS) entry which is preliminary data.</text>
</comment>
<dbReference type="EMBL" id="JANIDY010000001">
    <property type="protein sequence ID" value="MCX5617605.1"/>
    <property type="molecule type" value="Genomic_DNA"/>
</dbReference>
<proteinExistence type="predicted"/>
<gene>
    <name evidence="1" type="ORF">NQF86_02810</name>
</gene>
<reference evidence="1" key="1">
    <citation type="submission" date="2022-07" db="EMBL/GenBank/DDBJ databases">
        <title>Bombella genomes.</title>
        <authorList>
            <person name="Harer L."/>
            <person name="Styblova S."/>
            <person name="Ehrmann M."/>
        </authorList>
    </citation>
    <scope>NUCLEOTIDE SEQUENCE</scope>
    <source>
        <strain evidence="1">TMW 2.2543</strain>
    </source>
</reference>
<protein>
    <submittedName>
        <fullName evidence="1">Head-tail connector protein</fullName>
    </submittedName>
</protein>
<sequence length="42" mass="5246">MLRSDRRVWRDTWWEISHYILPTRGRYFHVPNQSSRGRFKGP</sequence>
<dbReference type="Proteomes" id="UP001165576">
    <property type="component" value="Unassembled WGS sequence"/>
</dbReference>
<evidence type="ECO:0000313" key="2">
    <source>
        <dbReference type="Proteomes" id="UP001165576"/>
    </source>
</evidence>
<dbReference type="RefSeq" id="WP_266116079.1">
    <property type="nucleotide sequence ID" value="NZ_JANIDY010000001.1"/>
</dbReference>
<accession>A0ABT3WES0</accession>